<dbReference type="SUPFAM" id="SSF54518">
    <property type="entry name" value="Tubby C-terminal domain-like"/>
    <property type="match status" value="1"/>
</dbReference>
<gene>
    <name evidence="2" type="ORF">GCM10010412_092790</name>
</gene>
<dbReference type="Pfam" id="PF04525">
    <property type="entry name" value="LOR"/>
    <property type="match status" value="1"/>
</dbReference>
<comment type="caution">
    <text evidence="2">The sequence shown here is derived from an EMBL/GenBank/DDBJ whole genome shotgun (WGS) entry which is preliminary data.</text>
</comment>
<proteinExistence type="inferred from homology"/>
<dbReference type="InterPro" id="IPR007612">
    <property type="entry name" value="LOR"/>
</dbReference>
<reference evidence="2 3" key="1">
    <citation type="journal article" date="2019" name="Int. J. Syst. Evol. Microbiol.">
        <title>The Global Catalogue of Microorganisms (GCM) 10K type strain sequencing project: providing services to taxonomists for standard genome sequencing and annotation.</title>
        <authorList>
            <consortium name="The Broad Institute Genomics Platform"/>
            <consortium name="The Broad Institute Genome Sequencing Center for Infectious Disease"/>
            <person name="Wu L."/>
            <person name="Ma J."/>
        </authorList>
    </citation>
    <scope>NUCLEOTIDE SEQUENCE [LARGE SCALE GENOMIC DNA]</scope>
    <source>
        <strain evidence="2 3">JCM 6835</strain>
    </source>
</reference>
<sequence length="173" mass="19687">MIFRRGDDPAPPATTMYQLRQRLVSIGDDYWIDNGLGQHAYRVDGKALRLRQTFVLKDTSDNELLHLQRKLLRLRETMVMQHDGQIVATVHKHLIGLRDRFTIDLAGGGELHTRGNFLDHEYTVIRDGSVVAEVSKRWLSVRDTYAISIVEGQDIPLLLATAVCIDVLCHEGR</sequence>
<comment type="similarity">
    <text evidence="1">Belongs to the LOR family.</text>
</comment>
<keyword evidence="3" id="KW-1185">Reference proteome</keyword>
<evidence type="ECO:0000313" key="2">
    <source>
        <dbReference type="EMBL" id="GAA2697697.1"/>
    </source>
</evidence>
<dbReference type="Gene3D" id="2.40.160.200">
    <property type="entry name" value="LURP1-related"/>
    <property type="match status" value="1"/>
</dbReference>
<name>A0ABN3TBD8_9ACTN</name>
<evidence type="ECO:0000256" key="1">
    <source>
        <dbReference type="ARBA" id="ARBA00005437"/>
    </source>
</evidence>
<dbReference type="RefSeq" id="WP_346156535.1">
    <property type="nucleotide sequence ID" value="NZ_BAAATE010000048.1"/>
</dbReference>
<accession>A0ABN3TBD8</accession>
<protein>
    <submittedName>
        <fullName evidence="2">LURP-one-related/scramblase family protein</fullName>
    </submittedName>
</protein>
<dbReference type="EMBL" id="BAAATE010000048">
    <property type="protein sequence ID" value="GAA2697697.1"/>
    <property type="molecule type" value="Genomic_DNA"/>
</dbReference>
<dbReference type="InterPro" id="IPR025659">
    <property type="entry name" value="Tubby-like_C"/>
</dbReference>
<dbReference type="InterPro" id="IPR038595">
    <property type="entry name" value="LOR_sf"/>
</dbReference>
<dbReference type="Proteomes" id="UP001501666">
    <property type="component" value="Unassembled WGS sequence"/>
</dbReference>
<organism evidence="2 3">
    <name type="scientific">Nonomuraea recticatena</name>
    <dbReference type="NCBI Taxonomy" id="46178"/>
    <lineage>
        <taxon>Bacteria</taxon>
        <taxon>Bacillati</taxon>
        <taxon>Actinomycetota</taxon>
        <taxon>Actinomycetes</taxon>
        <taxon>Streptosporangiales</taxon>
        <taxon>Streptosporangiaceae</taxon>
        <taxon>Nonomuraea</taxon>
    </lineage>
</organism>
<evidence type="ECO:0000313" key="3">
    <source>
        <dbReference type="Proteomes" id="UP001501666"/>
    </source>
</evidence>